<feature type="non-terminal residue" evidence="2">
    <location>
        <position position="144"/>
    </location>
</feature>
<sequence length="144" mass="14366">DILKAAIREESEAAAAAAAAVVAKPPLVSAGSPPPAGVAAASVTALQKDSSSGSAPPPPPTCEETPPLPLRGSPSSSLDSEPSRLNDTGYITTPAQWHRRGPREFGGPATAQPAANINNIFLGGADGGGTIMRSSDPDGLYGLE</sequence>
<name>A0ABQ5S057_9CHLO</name>
<feature type="compositionally biased region" description="Low complexity" evidence="1">
    <location>
        <begin position="26"/>
        <end position="43"/>
    </location>
</feature>
<comment type="caution">
    <text evidence="2">The sequence shown here is derived from an EMBL/GenBank/DDBJ whole genome shotgun (WGS) entry which is preliminary data.</text>
</comment>
<reference evidence="2 3" key="1">
    <citation type="journal article" date="2023" name="IScience">
        <title>Expanded male sex-determining region conserved during the evolution of homothallism in the green alga Volvox.</title>
        <authorList>
            <person name="Yamamoto K."/>
            <person name="Matsuzaki R."/>
            <person name="Mahakham W."/>
            <person name="Heman W."/>
            <person name="Sekimoto H."/>
            <person name="Kawachi M."/>
            <person name="Minakuchi Y."/>
            <person name="Toyoda A."/>
            <person name="Nozaki H."/>
        </authorList>
    </citation>
    <scope>NUCLEOTIDE SEQUENCE [LARGE SCALE GENOMIC DNA]</scope>
    <source>
        <strain evidence="2 3">NIES-4468</strain>
    </source>
</reference>
<feature type="non-terminal residue" evidence="2">
    <location>
        <position position="1"/>
    </location>
</feature>
<protein>
    <submittedName>
        <fullName evidence="2">Uncharacterized protein</fullName>
    </submittedName>
</protein>
<dbReference type="EMBL" id="BSDZ01000014">
    <property type="protein sequence ID" value="GLI63041.1"/>
    <property type="molecule type" value="Genomic_DNA"/>
</dbReference>
<feature type="compositionally biased region" description="Pro residues" evidence="1">
    <location>
        <begin position="55"/>
        <end position="69"/>
    </location>
</feature>
<evidence type="ECO:0000313" key="3">
    <source>
        <dbReference type="Proteomes" id="UP001165090"/>
    </source>
</evidence>
<proteinExistence type="predicted"/>
<accession>A0ABQ5S057</accession>
<feature type="compositionally biased region" description="Polar residues" evidence="1">
    <location>
        <begin position="44"/>
        <end position="54"/>
    </location>
</feature>
<gene>
    <name evidence="2" type="ORF">VaNZ11_005903</name>
</gene>
<evidence type="ECO:0000256" key="1">
    <source>
        <dbReference type="SAM" id="MobiDB-lite"/>
    </source>
</evidence>
<keyword evidence="3" id="KW-1185">Reference proteome</keyword>
<organism evidence="2 3">
    <name type="scientific">Volvox africanus</name>
    <dbReference type="NCBI Taxonomy" id="51714"/>
    <lineage>
        <taxon>Eukaryota</taxon>
        <taxon>Viridiplantae</taxon>
        <taxon>Chlorophyta</taxon>
        <taxon>core chlorophytes</taxon>
        <taxon>Chlorophyceae</taxon>
        <taxon>CS clade</taxon>
        <taxon>Chlamydomonadales</taxon>
        <taxon>Volvocaceae</taxon>
        <taxon>Volvox</taxon>
    </lineage>
</organism>
<feature type="compositionally biased region" description="Low complexity" evidence="1">
    <location>
        <begin position="70"/>
        <end position="85"/>
    </location>
</feature>
<feature type="region of interest" description="Disordered" evidence="1">
    <location>
        <begin position="26"/>
        <end position="110"/>
    </location>
</feature>
<feature type="region of interest" description="Disordered" evidence="1">
    <location>
        <begin position="124"/>
        <end position="144"/>
    </location>
</feature>
<evidence type="ECO:0000313" key="2">
    <source>
        <dbReference type="EMBL" id="GLI63041.1"/>
    </source>
</evidence>
<dbReference type="Proteomes" id="UP001165090">
    <property type="component" value="Unassembled WGS sequence"/>
</dbReference>